<dbReference type="STRING" id="1121448.DGI_2880"/>
<evidence type="ECO:0000256" key="7">
    <source>
        <dbReference type="ARBA" id="ARBA00022694"/>
    </source>
</evidence>
<feature type="binding site" evidence="17">
    <location>
        <position position="9"/>
    </location>
    <ligand>
        <name>[4Fe-4S] cluster</name>
        <dbReference type="ChEBI" id="CHEBI:49883"/>
    </ligand>
</feature>
<evidence type="ECO:0000256" key="8">
    <source>
        <dbReference type="ARBA" id="ARBA00022723"/>
    </source>
</evidence>
<dbReference type="SUPFAM" id="SSF52402">
    <property type="entry name" value="Adenine nucleotide alpha hydrolases-like"/>
    <property type="match status" value="1"/>
</dbReference>
<dbReference type="eggNOG" id="COG1636">
    <property type="taxonomic scope" value="Bacteria"/>
</dbReference>
<accession>T2GFD7</accession>
<dbReference type="Gene3D" id="3.40.50.620">
    <property type="entry name" value="HUPs"/>
    <property type="match status" value="1"/>
</dbReference>
<evidence type="ECO:0000256" key="9">
    <source>
        <dbReference type="ARBA" id="ARBA00022785"/>
    </source>
</evidence>
<evidence type="ECO:0000256" key="4">
    <source>
        <dbReference type="ARBA" id="ARBA00012622"/>
    </source>
</evidence>
<keyword evidence="7 17" id="KW-0819">tRNA processing</keyword>
<keyword evidence="19" id="KW-1185">Reference proteome</keyword>
<evidence type="ECO:0000256" key="14">
    <source>
        <dbReference type="ARBA" id="ARBA00023284"/>
    </source>
</evidence>
<feature type="binding site" evidence="17">
    <location>
        <position position="8"/>
    </location>
    <ligand>
        <name>[4Fe-4S] cluster</name>
        <dbReference type="ChEBI" id="CHEBI:49883"/>
    </ligand>
</feature>
<dbReference type="AlphaFoldDB" id="T2GFD7"/>
<keyword evidence="12 17" id="KW-0411">Iron-sulfur</keyword>
<dbReference type="KEGG" id="dgg:DGI_2880"/>
<dbReference type="EMBL" id="CP006585">
    <property type="protein sequence ID" value="AGW14607.1"/>
    <property type="molecule type" value="Genomic_DNA"/>
</dbReference>
<gene>
    <name evidence="17" type="primary">queH</name>
    <name evidence="18" type="ORF">DGI_2880</name>
</gene>
<keyword evidence="13 17" id="KW-1015">Disulfide bond</keyword>
<organism evidence="18 19">
    <name type="scientific">Megalodesulfovibrio gigas (strain ATCC 19364 / DSM 1382 / NCIMB 9332 / VKM B-1759)</name>
    <name type="common">Desulfovibrio gigas</name>
    <dbReference type="NCBI Taxonomy" id="1121448"/>
    <lineage>
        <taxon>Bacteria</taxon>
        <taxon>Pseudomonadati</taxon>
        <taxon>Thermodesulfobacteriota</taxon>
        <taxon>Desulfovibrionia</taxon>
        <taxon>Desulfovibrionales</taxon>
        <taxon>Desulfovibrionaceae</taxon>
        <taxon>Megalodesulfovibrio</taxon>
    </lineage>
</organism>
<feature type="binding site" evidence="17">
    <location>
        <position position="83"/>
    </location>
    <ligand>
        <name>[4Fe-4S] cluster</name>
        <dbReference type="ChEBI" id="CHEBI:49883"/>
    </ligand>
</feature>
<dbReference type="GO" id="GO:0051539">
    <property type="term" value="F:4 iron, 4 sulfur cluster binding"/>
    <property type="evidence" value="ECO:0007669"/>
    <property type="project" value="UniProtKB-UniRule"/>
</dbReference>
<evidence type="ECO:0000256" key="6">
    <source>
        <dbReference type="ARBA" id="ARBA00022485"/>
    </source>
</evidence>
<evidence type="ECO:0000256" key="2">
    <source>
        <dbReference type="ARBA" id="ARBA00004691"/>
    </source>
</evidence>
<reference evidence="19" key="2">
    <citation type="submission" date="2013-07" db="EMBL/GenBank/DDBJ databases">
        <authorList>
            <person name="Morais-Silva F.O."/>
            <person name="Rezende A.M."/>
            <person name="Pimentel C."/>
            <person name="Resende D.M."/>
            <person name="Santos C.I."/>
            <person name="Clemente C."/>
            <person name="de Oliveira L.M."/>
            <person name="da Silva S.M."/>
            <person name="Costa D.A."/>
            <person name="Varela-Raposo A."/>
            <person name="Horacio E.C.A."/>
            <person name="Matos M."/>
            <person name="Flores O."/>
            <person name="Ruiz J.C."/>
            <person name="Rodrigues-Pousada C."/>
        </authorList>
    </citation>
    <scope>NUCLEOTIDE SEQUENCE [LARGE SCALE GENOMIC DNA]</scope>
    <source>
        <strain evidence="19">ATCC 19364 / DSM 1382 / NCIMB 9332 / VKM B-1759</strain>
    </source>
</reference>
<dbReference type="HOGENOM" id="CLU_088177_1_1_7"/>
<protein>
    <recommendedName>
        <fullName evidence="5 17">Epoxyqueuosine reductase QueH</fullName>
        <ecNumber evidence="4 17">1.17.99.6</ecNumber>
    </recommendedName>
    <alternativeName>
        <fullName evidence="15 17">Queuosine biosynthesis protein QueH</fullName>
    </alternativeName>
</protein>
<keyword evidence="9 17" id="KW-0671">Queuosine biosynthesis</keyword>
<keyword evidence="8 17" id="KW-0479">Metal-binding</keyword>
<name>T2GFD7_MEGG1</name>
<comment type="similarity">
    <text evidence="3 17">Belongs to the QueH family.</text>
</comment>
<dbReference type="Proteomes" id="UP000016587">
    <property type="component" value="Chromosome"/>
</dbReference>
<dbReference type="HAMAP" id="MF_02089">
    <property type="entry name" value="QueH"/>
    <property type="match status" value="1"/>
</dbReference>
<dbReference type="InterPro" id="IPR003828">
    <property type="entry name" value="QueH"/>
</dbReference>
<evidence type="ECO:0000256" key="10">
    <source>
        <dbReference type="ARBA" id="ARBA00023002"/>
    </source>
</evidence>
<evidence type="ECO:0000256" key="13">
    <source>
        <dbReference type="ARBA" id="ARBA00023157"/>
    </source>
</evidence>
<evidence type="ECO:0000256" key="16">
    <source>
        <dbReference type="ARBA" id="ARBA00047415"/>
    </source>
</evidence>
<keyword evidence="6 17" id="KW-0004">4Fe-4S</keyword>
<dbReference type="GO" id="GO:0052693">
    <property type="term" value="F:epoxyqueuosine reductase activity"/>
    <property type="evidence" value="ECO:0007669"/>
    <property type="project" value="UniProtKB-UniRule"/>
</dbReference>
<dbReference type="RefSeq" id="WP_021761659.1">
    <property type="nucleotide sequence ID" value="NC_022444.1"/>
</dbReference>
<comment type="pathway">
    <text evidence="2 17">tRNA modification; tRNA-queuosine biosynthesis.</text>
</comment>
<comment type="function">
    <text evidence="1 17">Catalyzes the conversion of epoxyqueuosine (oQ) to queuosine (Q), which is a hypermodified base found in the wobble positions of tRNA(Asp), tRNA(Asn), tRNA(His) and tRNA(Tyr).</text>
</comment>
<keyword evidence="11 17" id="KW-0408">Iron</keyword>
<evidence type="ECO:0000256" key="17">
    <source>
        <dbReference type="HAMAP-Rule" id="MF_02089"/>
    </source>
</evidence>
<keyword evidence="14 17" id="KW-0676">Redox-active center</keyword>
<evidence type="ECO:0000256" key="1">
    <source>
        <dbReference type="ARBA" id="ARBA00002268"/>
    </source>
</evidence>
<evidence type="ECO:0000256" key="5">
    <source>
        <dbReference type="ARBA" id="ARBA00016895"/>
    </source>
</evidence>
<sequence>MRLMLHCCCGPCSLVPGAMLLQRGVDVTGCFYNPNIHPLQEYLRRREGMAQVAAHLGMDMLWLDAEYHPARFLEPLQDHTQRCEGCYRLRLERVARAAAATGHEAISTTLLYSRYQNHELIRQCGEELAARYNLTFLYEDFRAGWQQGIDESKALGIYRQPYCGCIYSEYDRYHKQLKKLFVS</sequence>
<evidence type="ECO:0000313" key="19">
    <source>
        <dbReference type="Proteomes" id="UP000016587"/>
    </source>
</evidence>
<evidence type="ECO:0000313" key="18">
    <source>
        <dbReference type="EMBL" id="AGW14607.1"/>
    </source>
</evidence>
<evidence type="ECO:0000256" key="15">
    <source>
        <dbReference type="ARBA" id="ARBA00031446"/>
    </source>
</evidence>
<dbReference type="EC" id="1.17.99.6" evidence="4 17"/>
<feature type="disulfide bond" description="Redox-active" evidence="17">
    <location>
        <begin position="163"/>
        <end position="165"/>
    </location>
</feature>
<dbReference type="PANTHER" id="PTHR36701:SF1">
    <property type="entry name" value="EPOXYQUEUOSINE REDUCTASE QUEH"/>
    <property type="match status" value="1"/>
</dbReference>
<evidence type="ECO:0000256" key="3">
    <source>
        <dbReference type="ARBA" id="ARBA00008207"/>
    </source>
</evidence>
<dbReference type="Pfam" id="PF02677">
    <property type="entry name" value="QueH"/>
    <property type="match status" value="1"/>
</dbReference>
<comment type="catalytic activity">
    <reaction evidence="16 17">
        <text>epoxyqueuosine(34) in tRNA + AH2 = queuosine(34) in tRNA + A + H2O</text>
        <dbReference type="Rhea" id="RHEA:32159"/>
        <dbReference type="Rhea" id="RHEA-COMP:18571"/>
        <dbReference type="Rhea" id="RHEA-COMP:18582"/>
        <dbReference type="ChEBI" id="CHEBI:13193"/>
        <dbReference type="ChEBI" id="CHEBI:15377"/>
        <dbReference type="ChEBI" id="CHEBI:17499"/>
        <dbReference type="ChEBI" id="CHEBI:194431"/>
        <dbReference type="ChEBI" id="CHEBI:194443"/>
        <dbReference type="EC" id="1.17.99.6"/>
    </reaction>
</comment>
<proteinExistence type="inferred from homology"/>
<dbReference type="GO" id="GO:0008616">
    <property type="term" value="P:tRNA queuosine(34) biosynthetic process"/>
    <property type="evidence" value="ECO:0007669"/>
    <property type="project" value="UniProtKB-UniRule"/>
</dbReference>
<dbReference type="OrthoDB" id="9801033at2"/>
<evidence type="ECO:0000256" key="12">
    <source>
        <dbReference type="ARBA" id="ARBA00023014"/>
    </source>
</evidence>
<feature type="binding site" evidence="17">
    <location>
        <position position="86"/>
    </location>
    <ligand>
        <name>[4Fe-4S] cluster</name>
        <dbReference type="ChEBI" id="CHEBI:49883"/>
    </ligand>
</feature>
<dbReference type="UniPathway" id="UPA00392"/>
<reference evidence="18 19" key="1">
    <citation type="journal article" date="2013" name="J. Bacteriol.">
        <title>Roles of HynAB and Ech, the only two hydrogenases found in the model sulfate reducer Desulfovibrio gigas.</title>
        <authorList>
            <person name="Morais-Silva F.O."/>
            <person name="Santos C.I."/>
            <person name="Rodrigues R."/>
            <person name="Pereira I.A."/>
            <person name="Rodrigues-Pousada C."/>
        </authorList>
    </citation>
    <scope>NUCLEOTIDE SEQUENCE [LARGE SCALE GENOMIC DNA]</scope>
    <source>
        <strain evidence="19">ATCC 19364 / DSM 1382 / NCIMB 9332 / VKM B-1759</strain>
    </source>
</reference>
<keyword evidence="10 17" id="KW-0560">Oxidoreductase</keyword>
<dbReference type="PANTHER" id="PTHR36701">
    <property type="entry name" value="EPOXYQUEUOSINE REDUCTASE QUEH"/>
    <property type="match status" value="1"/>
</dbReference>
<evidence type="ECO:0000256" key="11">
    <source>
        <dbReference type="ARBA" id="ARBA00023004"/>
    </source>
</evidence>
<dbReference type="PATRIC" id="fig|1121448.10.peg.2843"/>
<dbReference type="GO" id="GO:0046872">
    <property type="term" value="F:metal ion binding"/>
    <property type="evidence" value="ECO:0007669"/>
    <property type="project" value="UniProtKB-KW"/>
</dbReference>
<dbReference type="InterPro" id="IPR014729">
    <property type="entry name" value="Rossmann-like_a/b/a_fold"/>
</dbReference>